<dbReference type="Proteomes" id="UP001295469">
    <property type="component" value="Chromosome A09"/>
</dbReference>
<feature type="non-terminal residue" evidence="1">
    <location>
        <position position="1"/>
    </location>
</feature>
<protein>
    <submittedName>
        <fullName evidence="1">(rape) hypothetical protein</fullName>
    </submittedName>
</protein>
<sequence length="62" mass="7038">IRVKLFGLDRNASPPQLRSASVSPSTTYLQLWFGRSNLPFSHHFLDCKSFETMSHLGEGKDE</sequence>
<proteinExistence type="predicted"/>
<dbReference type="AlphaFoldDB" id="A0A816P3V5"/>
<reference evidence="1" key="1">
    <citation type="submission" date="2021-01" db="EMBL/GenBank/DDBJ databases">
        <authorList>
            <consortium name="Genoscope - CEA"/>
            <person name="William W."/>
        </authorList>
    </citation>
    <scope>NUCLEOTIDE SEQUENCE</scope>
</reference>
<evidence type="ECO:0000313" key="1">
    <source>
        <dbReference type="EMBL" id="CAF2043138.1"/>
    </source>
</evidence>
<dbReference type="EMBL" id="HG994363">
    <property type="protein sequence ID" value="CAF2043138.1"/>
    <property type="molecule type" value="Genomic_DNA"/>
</dbReference>
<gene>
    <name evidence="1" type="ORF">DARMORV10_A09P28980.1</name>
</gene>
<name>A0A816P3V5_BRANA</name>
<organism evidence="1">
    <name type="scientific">Brassica napus</name>
    <name type="common">Rape</name>
    <dbReference type="NCBI Taxonomy" id="3708"/>
    <lineage>
        <taxon>Eukaryota</taxon>
        <taxon>Viridiplantae</taxon>
        <taxon>Streptophyta</taxon>
        <taxon>Embryophyta</taxon>
        <taxon>Tracheophyta</taxon>
        <taxon>Spermatophyta</taxon>
        <taxon>Magnoliopsida</taxon>
        <taxon>eudicotyledons</taxon>
        <taxon>Gunneridae</taxon>
        <taxon>Pentapetalae</taxon>
        <taxon>rosids</taxon>
        <taxon>malvids</taxon>
        <taxon>Brassicales</taxon>
        <taxon>Brassicaceae</taxon>
        <taxon>Brassiceae</taxon>
        <taxon>Brassica</taxon>
    </lineage>
</organism>
<accession>A0A816P3V5</accession>